<feature type="domain" description="Uroporphyrinogen decarboxylase (URO-D)" evidence="1">
    <location>
        <begin position="5"/>
        <end position="338"/>
    </location>
</feature>
<name>A0AAU8PMP9_DESK7</name>
<keyword evidence="3" id="KW-1185">Reference proteome</keyword>
<dbReference type="KEGG" id="dku:Desku_0055"/>
<evidence type="ECO:0000313" key="2">
    <source>
        <dbReference type="EMBL" id="AEG13705.1"/>
    </source>
</evidence>
<dbReference type="Gene3D" id="3.20.20.210">
    <property type="match status" value="1"/>
</dbReference>
<dbReference type="EMBL" id="CP002770">
    <property type="protein sequence ID" value="AEG13705.1"/>
    <property type="molecule type" value="Genomic_DNA"/>
</dbReference>
<reference evidence="3" key="1">
    <citation type="submission" date="2011-05" db="EMBL/GenBank/DDBJ databases">
        <title>Complete sequence of Desulfotomaculum kuznetsovii DSM 6115.</title>
        <authorList>
            <person name="Lucas S."/>
            <person name="Han J."/>
            <person name="Lapidus A."/>
            <person name="Cheng J.-F."/>
            <person name="Goodwin L."/>
            <person name="Pitluck S."/>
            <person name="Peters L."/>
            <person name="Mikhailova N."/>
            <person name="Lu M."/>
            <person name="Saunders E."/>
            <person name="Han C."/>
            <person name="Tapia R."/>
            <person name="Land M."/>
            <person name="Hauser L."/>
            <person name="Kyrpides N."/>
            <person name="Ivanova N."/>
            <person name="Pagani I."/>
            <person name="Nazina T."/>
            <person name="Ivanova A."/>
            <person name="Parshina S."/>
            <person name="Kuever J."/>
            <person name="Muyzer G."/>
            <person name="Plugge C."/>
            <person name="Stams A."/>
            <person name="Woyke T."/>
        </authorList>
    </citation>
    <scope>NUCLEOTIDE SEQUENCE [LARGE SCALE GENOMIC DNA]</scope>
    <source>
        <strain evidence="3">DSM 6115 / VKM B-1805 / 17</strain>
    </source>
</reference>
<proteinExistence type="predicted"/>
<accession>A0AAU8PMP9</accession>
<dbReference type="Pfam" id="PF01208">
    <property type="entry name" value="URO-D"/>
    <property type="match status" value="1"/>
</dbReference>
<dbReference type="PANTHER" id="PTHR47099">
    <property type="entry name" value="METHYLCOBAMIDE:COM METHYLTRANSFERASE MTBA"/>
    <property type="match status" value="1"/>
</dbReference>
<evidence type="ECO:0000313" key="3">
    <source>
        <dbReference type="Proteomes" id="UP000009229"/>
    </source>
</evidence>
<dbReference type="InterPro" id="IPR038071">
    <property type="entry name" value="UROD/MetE-like_sf"/>
</dbReference>
<gene>
    <name evidence="2" type="ordered locus">Desku_0055</name>
</gene>
<dbReference type="SUPFAM" id="SSF51726">
    <property type="entry name" value="UROD/MetE-like"/>
    <property type="match status" value="1"/>
</dbReference>
<dbReference type="Proteomes" id="UP000009229">
    <property type="component" value="Chromosome"/>
</dbReference>
<dbReference type="GO" id="GO:0006779">
    <property type="term" value="P:porphyrin-containing compound biosynthetic process"/>
    <property type="evidence" value="ECO:0007669"/>
    <property type="project" value="InterPro"/>
</dbReference>
<organism evidence="2 3">
    <name type="scientific">Desulfofundulus kuznetsovii (strain DSM 6115 / VKM B-1805 / 17)</name>
    <name type="common">Desulfotomaculum kuznetsovii</name>
    <dbReference type="NCBI Taxonomy" id="760568"/>
    <lineage>
        <taxon>Bacteria</taxon>
        <taxon>Bacillati</taxon>
        <taxon>Bacillota</taxon>
        <taxon>Clostridia</taxon>
        <taxon>Eubacteriales</taxon>
        <taxon>Peptococcaceae</taxon>
        <taxon>Desulfofundulus</taxon>
    </lineage>
</organism>
<dbReference type="InterPro" id="IPR052024">
    <property type="entry name" value="Methanogen_methyltrans"/>
</dbReference>
<dbReference type="GO" id="GO:0004853">
    <property type="term" value="F:uroporphyrinogen decarboxylase activity"/>
    <property type="evidence" value="ECO:0007669"/>
    <property type="project" value="InterPro"/>
</dbReference>
<dbReference type="PANTHER" id="PTHR47099:SF1">
    <property type="entry name" value="METHYLCOBAMIDE:COM METHYLTRANSFERASE MTBA"/>
    <property type="match status" value="1"/>
</dbReference>
<sequence length="354" mass="39323">MTMKAKERILGLLEGRQVDRVACFSGMGTVWGQALKEYGYHFAEVHHTADKLAQVAVFPAQAYEYECAVVPFDICIEAEILGCEANFYPQHKKGLYPKIVRQVISTENDLSLPVPDRVSDRARVPVVTEAIQRVKELVGDKVPVGSYVMGPYTLAGQAMDINMLLRLTIRKPEKIMDLLSRLTELILKLCTCYEEAGVDYLTVREMSATADILPPQIFTKMIKPHLKNIMANIRVPKILHICGNSLPVIHEMLDCGANAISVENKNGLAETRTRTGPEPLVFGNLDGYGVLVNGTPQEVEAEVVRCLIDGTDGLWPSCEISLEAPEENLIAMIKATKKNGDKLWFRAKLRQGNN</sequence>
<protein>
    <submittedName>
        <fullName evidence="2">Uroporphyrinogen decarboxylase (URO-D)</fullName>
    </submittedName>
</protein>
<dbReference type="InterPro" id="IPR000257">
    <property type="entry name" value="Uroporphyrinogen_deCOase"/>
</dbReference>
<evidence type="ECO:0000259" key="1">
    <source>
        <dbReference type="Pfam" id="PF01208"/>
    </source>
</evidence>
<dbReference type="AlphaFoldDB" id="A0AAU8PMP9"/>